<proteinExistence type="inferred from homology"/>
<dbReference type="GO" id="GO:0006006">
    <property type="term" value="P:glucose metabolic process"/>
    <property type="evidence" value="ECO:0007669"/>
    <property type="project" value="TreeGrafter"/>
</dbReference>
<evidence type="ECO:0000256" key="6">
    <source>
        <dbReference type="PIRSR" id="PIRSR005096-1"/>
    </source>
</evidence>
<dbReference type="GO" id="GO:0030246">
    <property type="term" value="F:carbohydrate binding"/>
    <property type="evidence" value="ECO:0007669"/>
    <property type="project" value="InterPro"/>
</dbReference>
<dbReference type="GO" id="GO:0033499">
    <property type="term" value="P:galactose catabolic process via UDP-galactose, Leloir pathway"/>
    <property type="evidence" value="ECO:0007669"/>
    <property type="project" value="TreeGrafter"/>
</dbReference>
<dbReference type="EMBL" id="FUXL01000011">
    <property type="protein sequence ID" value="SKA27711.1"/>
    <property type="molecule type" value="Genomic_DNA"/>
</dbReference>
<dbReference type="AlphaFoldDB" id="A0A1T4SIR1"/>
<dbReference type="PIRSF" id="PIRSF005096">
    <property type="entry name" value="GALM"/>
    <property type="match status" value="1"/>
</dbReference>
<evidence type="ECO:0000256" key="1">
    <source>
        <dbReference type="ARBA" id="ARBA00005028"/>
    </source>
</evidence>
<dbReference type="InterPro" id="IPR008183">
    <property type="entry name" value="Aldose_1/G6P_1-epimerase"/>
</dbReference>
<evidence type="ECO:0000256" key="5">
    <source>
        <dbReference type="PIRNR" id="PIRNR005096"/>
    </source>
</evidence>
<dbReference type="NCBIfam" id="NF008277">
    <property type="entry name" value="PRK11055.1"/>
    <property type="match status" value="1"/>
</dbReference>
<dbReference type="InterPro" id="IPR015443">
    <property type="entry name" value="Aldose_1-epimerase"/>
</dbReference>
<dbReference type="Proteomes" id="UP000190135">
    <property type="component" value="Unassembled WGS sequence"/>
</dbReference>
<dbReference type="InterPro" id="IPR011013">
    <property type="entry name" value="Gal_mutarotase_sf_dom"/>
</dbReference>
<comment type="catalytic activity">
    <reaction evidence="5">
        <text>alpha-D-glucose = beta-D-glucose</text>
        <dbReference type="Rhea" id="RHEA:10264"/>
        <dbReference type="ChEBI" id="CHEBI:15903"/>
        <dbReference type="ChEBI" id="CHEBI:17925"/>
        <dbReference type="EC" id="5.1.3.3"/>
    </reaction>
</comment>
<feature type="binding site" evidence="8">
    <location>
        <begin position="181"/>
        <end position="183"/>
    </location>
    <ligand>
        <name>beta-D-galactose</name>
        <dbReference type="ChEBI" id="CHEBI:27667"/>
    </ligand>
</feature>
<reference evidence="9 10" key="1">
    <citation type="submission" date="2017-02" db="EMBL/GenBank/DDBJ databases">
        <authorList>
            <person name="Peterson S.W."/>
        </authorList>
    </citation>
    <scope>NUCLEOTIDE SEQUENCE [LARGE SCALE GENOMIC DNA]</scope>
    <source>
        <strain evidence="9 10">USBA 369</strain>
    </source>
</reference>
<dbReference type="PANTHER" id="PTHR10091:SF0">
    <property type="entry name" value="GALACTOSE MUTAROTASE"/>
    <property type="match status" value="1"/>
</dbReference>
<evidence type="ECO:0000313" key="10">
    <source>
        <dbReference type="Proteomes" id="UP000190135"/>
    </source>
</evidence>
<dbReference type="GO" id="GO:0004034">
    <property type="term" value="F:aldose 1-epimerase activity"/>
    <property type="evidence" value="ECO:0007669"/>
    <property type="project" value="UniProtKB-EC"/>
</dbReference>
<feature type="binding site" evidence="8">
    <location>
        <begin position="79"/>
        <end position="80"/>
    </location>
    <ligand>
        <name>beta-D-galactose</name>
        <dbReference type="ChEBI" id="CHEBI:27667"/>
    </ligand>
</feature>
<dbReference type="STRING" id="1365950.SAMN05428963_1114"/>
<dbReference type="PANTHER" id="PTHR10091">
    <property type="entry name" value="ALDOSE-1-EPIMERASE"/>
    <property type="match status" value="1"/>
</dbReference>
<sequence length="353" mass="38691">MRSEIAHVGAIDGQPVAAVTLSNSRSMSVTVLTYGCIIQSLKTPDRHGGVGDIVLGYQSFERYLAGHPFFGAIAGRVANRIAGGRFTLNGQNYVLERNEASTGHHLHGGSRGFDKAVWGYSVEKDDVALWLHLHHTSPDGDSGYPGRLDAVHSIGLTEDNELWLNFRAVSDSDTVVNLVNHNYYNLSGVEGSTIEDHELTLAADFVLPADEFTLPTGAVEPVGDTAFDFSRPRLVGEAMDRRNNRDFDHAFALRLPPVGSSDHLKPCAELHHPGSGRVMEVRTTQPSVQFYNGYKLGNREWIGRSGSRVPAFAGLCLETQHFPDAVNKPHFPSITLKANALWEAQTVHRFAVR</sequence>
<gene>
    <name evidence="9" type="ORF">SAMN05428963_1114</name>
</gene>
<dbReference type="UniPathway" id="UPA00242"/>
<accession>A0A1T4SIR1</accession>
<keyword evidence="10" id="KW-1185">Reference proteome</keyword>
<evidence type="ECO:0000256" key="4">
    <source>
        <dbReference type="ARBA" id="ARBA00023277"/>
    </source>
</evidence>
<evidence type="ECO:0000256" key="3">
    <source>
        <dbReference type="ARBA" id="ARBA00023235"/>
    </source>
</evidence>
<evidence type="ECO:0000313" key="9">
    <source>
        <dbReference type="EMBL" id="SKA27711.1"/>
    </source>
</evidence>
<feature type="active site" description="Proton donor" evidence="6">
    <location>
        <position position="181"/>
    </location>
</feature>
<evidence type="ECO:0000256" key="2">
    <source>
        <dbReference type="ARBA" id="ARBA00006206"/>
    </source>
</evidence>
<keyword evidence="3 5" id="KW-0413">Isomerase</keyword>
<protein>
    <recommendedName>
        <fullName evidence="5">Aldose 1-epimerase</fullName>
        <ecNumber evidence="5">5.1.3.3</ecNumber>
    </recommendedName>
</protein>
<evidence type="ECO:0000256" key="7">
    <source>
        <dbReference type="PIRSR" id="PIRSR005096-2"/>
    </source>
</evidence>
<dbReference type="Pfam" id="PF01263">
    <property type="entry name" value="Aldose_epim"/>
    <property type="match status" value="1"/>
</dbReference>
<name>A0A1T4SIR1_9HYPH</name>
<dbReference type="InterPro" id="IPR014718">
    <property type="entry name" value="GH-type_carb-bd"/>
</dbReference>
<keyword evidence="4 5" id="KW-0119">Carbohydrate metabolism</keyword>
<dbReference type="SUPFAM" id="SSF74650">
    <property type="entry name" value="Galactose mutarotase-like"/>
    <property type="match status" value="1"/>
</dbReference>
<feature type="active site" description="Proton acceptor" evidence="6">
    <location>
        <position position="318"/>
    </location>
</feature>
<evidence type="ECO:0000256" key="8">
    <source>
        <dbReference type="PIRSR" id="PIRSR005096-3"/>
    </source>
</evidence>
<organism evidence="9 10">
    <name type="scientific">Consotaella salsifontis</name>
    <dbReference type="NCBI Taxonomy" id="1365950"/>
    <lineage>
        <taxon>Bacteria</taxon>
        <taxon>Pseudomonadati</taxon>
        <taxon>Pseudomonadota</taxon>
        <taxon>Alphaproteobacteria</taxon>
        <taxon>Hyphomicrobiales</taxon>
        <taxon>Aurantimonadaceae</taxon>
        <taxon>Consotaella</taxon>
    </lineage>
</organism>
<comment type="similarity">
    <text evidence="2 5">Belongs to the aldose epimerase family.</text>
</comment>
<dbReference type="CDD" id="cd09019">
    <property type="entry name" value="galactose_mutarotase_like"/>
    <property type="match status" value="1"/>
</dbReference>
<comment type="pathway">
    <text evidence="1 5">Carbohydrate metabolism; hexose metabolism.</text>
</comment>
<dbReference type="InterPro" id="IPR047215">
    <property type="entry name" value="Galactose_mutarotase-like"/>
</dbReference>
<feature type="binding site" evidence="7">
    <location>
        <position position="248"/>
    </location>
    <ligand>
        <name>beta-D-galactose</name>
        <dbReference type="ChEBI" id="CHEBI:27667"/>
    </ligand>
</feature>
<dbReference type="Gene3D" id="2.70.98.10">
    <property type="match status" value="1"/>
</dbReference>
<dbReference type="EC" id="5.1.3.3" evidence="5"/>